<dbReference type="EMBL" id="JAAKZG010000013">
    <property type="protein sequence ID" value="NGN44050.1"/>
    <property type="molecule type" value="Genomic_DNA"/>
</dbReference>
<dbReference type="InterPro" id="IPR042099">
    <property type="entry name" value="ANL_N_sf"/>
</dbReference>
<dbReference type="PANTHER" id="PTHR43767">
    <property type="entry name" value="LONG-CHAIN-FATTY-ACID--COA LIGASE"/>
    <property type="match status" value="1"/>
</dbReference>
<dbReference type="Pfam" id="PF13193">
    <property type="entry name" value="AMP-binding_C"/>
    <property type="match status" value="1"/>
</dbReference>
<dbReference type="Gene3D" id="3.40.50.12780">
    <property type="entry name" value="N-terminal domain of ligase-like"/>
    <property type="match status" value="1"/>
</dbReference>
<name>A0A7C9VGA9_9HYPH</name>
<feature type="domain" description="AMP-binding enzyme C-terminal" evidence="2">
    <location>
        <begin position="472"/>
        <end position="549"/>
    </location>
</feature>
<dbReference type="NCBIfam" id="NF006181">
    <property type="entry name" value="PRK08314.1"/>
    <property type="match status" value="1"/>
</dbReference>
<dbReference type="RefSeq" id="WP_165120455.1">
    <property type="nucleotide sequence ID" value="NZ_JAAKZG010000013.1"/>
</dbReference>
<comment type="caution">
    <text evidence="3">The sequence shown here is derived from an EMBL/GenBank/DDBJ whole genome shotgun (WGS) entry which is preliminary data.</text>
</comment>
<evidence type="ECO:0000313" key="3">
    <source>
        <dbReference type="EMBL" id="NGN44050.1"/>
    </source>
</evidence>
<dbReference type="GO" id="GO:0016878">
    <property type="term" value="F:acid-thiol ligase activity"/>
    <property type="evidence" value="ECO:0007669"/>
    <property type="project" value="UniProtKB-ARBA"/>
</dbReference>
<dbReference type="Gene3D" id="3.30.300.30">
    <property type="match status" value="1"/>
</dbReference>
<feature type="domain" description="AMP-dependent synthetase/ligase" evidence="1">
    <location>
        <begin position="45"/>
        <end position="418"/>
    </location>
</feature>
<sequence>MRASLYSDGIFPFEVGSQSPLWPIEDPSEIEMPGGNLASDLIGSATAFPAQAAMFYYGATYSYAELLRDVERLAGWLVQQGLKRGDRVVIDLQNCPQYVIAFYAVLRANGVVVPVNPMNTTDELAYFAADSGARFAIIGEELLDRFAPLVGVAFDRIVRIRYADMASDDASDLPDVMRMAPPAPSEGFTDLKTALAENRPAPALLSGNDDLAVLPYSSGTTGRPKACMHSHNGARFVAKAQVRWYRLDSQSVMTSFMPLFHVAGMMASMASAIHCGAALILMTRWDAEVIPALFRRHRPTWWSAAPTMVVDVLAAKGFTNDCFSSLKVMTGGGASMPATVVRRLRDQWGLRFAEGYGLTETISATHLNPIDAPKPQCLGLPIYNTHALVADPETLAPCVQGSLGEILISGPQVMQGYWNRPQDTTEALIDLNGRRWLRTGDLGYVDEDGYFFIVDRLKRMINSSGYKIWPAECEMLLYSHPAVAECAVISAPDPRRGERVRAVVVLHPDQRGKISESDIIDFARTQMAAYKVPREVEFRDALPRSGSRKVDWRALQAEAWERHA</sequence>
<reference evidence="3 4" key="1">
    <citation type="submission" date="2020-02" db="EMBL/GenBank/DDBJ databases">
        <title>Genome sequence of the type strain CGMCC 1.15528 of Mesorhizobium zhangyense.</title>
        <authorList>
            <person name="Gao J."/>
            <person name="Sun J."/>
        </authorList>
    </citation>
    <scope>NUCLEOTIDE SEQUENCE [LARGE SCALE GENOMIC DNA]</scope>
    <source>
        <strain evidence="3 4">CGMCC 1.15528</strain>
    </source>
</reference>
<dbReference type="SUPFAM" id="SSF56801">
    <property type="entry name" value="Acetyl-CoA synthetase-like"/>
    <property type="match status" value="1"/>
</dbReference>
<evidence type="ECO:0000259" key="1">
    <source>
        <dbReference type="Pfam" id="PF00501"/>
    </source>
</evidence>
<dbReference type="InterPro" id="IPR000873">
    <property type="entry name" value="AMP-dep_synth/lig_dom"/>
</dbReference>
<keyword evidence="4" id="KW-1185">Reference proteome</keyword>
<dbReference type="Pfam" id="PF00501">
    <property type="entry name" value="AMP-binding"/>
    <property type="match status" value="1"/>
</dbReference>
<dbReference type="PROSITE" id="PS00455">
    <property type="entry name" value="AMP_BINDING"/>
    <property type="match status" value="1"/>
</dbReference>
<dbReference type="Proteomes" id="UP000481252">
    <property type="component" value="Unassembled WGS sequence"/>
</dbReference>
<dbReference type="InterPro" id="IPR045851">
    <property type="entry name" value="AMP-bd_C_sf"/>
</dbReference>
<dbReference type="InterPro" id="IPR025110">
    <property type="entry name" value="AMP-bd_C"/>
</dbReference>
<dbReference type="PANTHER" id="PTHR43767:SF1">
    <property type="entry name" value="NONRIBOSOMAL PEPTIDE SYNTHASE PES1 (EUROFUNG)-RELATED"/>
    <property type="match status" value="1"/>
</dbReference>
<evidence type="ECO:0000313" key="4">
    <source>
        <dbReference type="Proteomes" id="UP000481252"/>
    </source>
</evidence>
<evidence type="ECO:0000259" key="2">
    <source>
        <dbReference type="Pfam" id="PF13193"/>
    </source>
</evidence>
<dbReference type="InterPro" id="IPR020845">
    <property type="entry name" value="AMP-binding_CS"/>
</dbReference>
<accession>A0A7C9VGA9</accession>
<proteinExistence type="predicted"/>
<dbReference type="InterPro" id="IPR050237">
    <property type="entry name" value="ATP-dep_AMP-bd_enzyme"/>
</dbReference>
<gene>
    <name evidence="3" type="ORF">G6N74_23565</name>
</gene>
<protein>
    <submittedName>
        <fullName evidence="3">AMP-binding protein</fullName>
    </submittedName>
</protein>
<dbReference type="AlphaFoldDB" id="A0A7C9VGA9"/>
<organism evidence="3 4">
    <name type="scientific">Mesorhizobium zhangyense</name>
    <dbReference type="NCBI Taxonomy" id="1776730"/>
    <lineage>
        <taxon>Bacteria</taxon>
        <taxon>Pseudomonadati</taxon>
        <taxon>Pseudomonadota</taxon>
        <taxon>Alphaproteobacteria</taxon>
        <taxon>Hyphomicrobiales</taxon>
        <taxon>Phyllobacteriaceae</taxon>
        <taxon>Mesorhizobium</taxon>
    </lineage>
</organism>